<dbReference type="RefSeq" id="WP_093396460.1">
    <property type="nucleotide sequence ID" value="NZ_LT629736.1"/>
</dbReference>
<dbReference type="OrthoDB" id="9768696at2"/>
<feature type="region of interest" description="Disordered" evidence="4">
    <location>
        <begin position="345"/>
        <end position="365"/>
    </location>
</feature>
<dbReference type="SUPFAM" id="SSF50891">
    <property type="entry name" value="Cyclophilin-like"/>
    <property type="match status" value="1"/>
</dbReference>
<dbReference type="GO" id="GO:0005524">
    <property type="term" value="F:ATP binding"/>
    <property type="evidence" value="ECO:0007669"/>
    <property type="project" value="UniProtKB-KW"/>
</dbReference>
<dbReference type="GO" id="GO:0016787">
    <property type="term" value="F:hydrolase activity"/>
    <property type="evidence" value="ECO:0007669"/>
    <property type="project" value="UniProtKB-KW"/>
</dbReference>
<keyword evidence="2" id="KW-0378">Hydrolase</keyword>
<evidence type="ECO:0000256" key="4">
    <source>
        <dbReference type="SAM" id="MobiDB-lite"/>
    </source>
</evidence>
<dbReference type="Pfam" id="PF02626">
    <property type="entry name" value="CT_A_B"/>
    <property type="match status" value="1"/>
</dbReference>
<evidence type="ECO:0000259" key="5">
    <source>
        <dbReference type="SMART" id="SM00797"/>
    </source>
</evidence>
<dbReference type="AlphaFoldDB" id="A0A1H1Y2H0"/>
<keyword evidence="3" id="KW-0067">ATP-binding</keyword>
<dbReference type="STRING" id="487184.SAMN05216421_3026"/>
<keyword evidence="1" id="KW-0547">Nucleotide-binding</keyword>
<evidence type="ECO:0000256" key="1">
    <source>
        <dbReference type="ARBA" id="ARBA00022741"/>
    </source>
</evidence>
<feature type="domain" description="Carboxyltransferase" evidence="5">
    <location>
        <begin position="24"/>
        <end position="335"/>
    </location>
</feature>
<dbReference type="PANTHER" id="PTHR43309">
    <property type="entry name" value="5-OXOPROLINASE SUBUNIT C"/>
    <property type="match status" value="1"/>
</dbReference>
<evidence type="ECO:0000256" key="3">
    <source>
        <dbReference type="ARBA" id="ARBA00022840"/>
    </source>
</evidence>
<proteinExistence type="predicted"/>
<dbReference type="EMBL" id="LT629736">
    <property type="protein sequence ID" value="SDT15620.1"/>
    <property type="molecule type" value="Genomic_DNA"/>
</dbReference>
<gene>
    <name evidence="6" type="ORF">SAMN05216421_3026</name>
</gene>
<dbReference type="InterPro" id="IPR003778">
    <property type="entry name" value="CT_A_B"/>
</dbReference>
<organism evidence="6 7">
    <name type="scientific">Halopseudomonas xinjiangensis</name>
    <dbReference type="NCBI Taxonomy" id="487184"/>
    <lineage>
        <taxon>Bacteria</taxon>
        <taxon>Pseudomonadati</taxon>
        <taxon>Pseudomonadota</taxon>
        <taxon>Gammaproteobacteria</taxon>
        <taxon>Pseudomonadales</taxon>
        <taxon>Pseudomonadaceae</taxon>
        <taxon>Halopseudomonas</taxon>
    </lineage>
</organism>
<dbReference type="Gene3D" id="2.40.100.10">
    <property type="entry name" value="Cyclophilin-like"/>
    <property type="match status" value="1"/>
</dbReference>
<evidence type="ECO:0000313" key="7">
    <source>
        <dbReference type="Proteomes" id="UP000243207"/>
    </source>
</evidence>
<dbReference type="PANTHER" id="PTHR43309:SF4">
    <property type="entry name" value="CARBOXYLTRANSFERASE DOMAIN-CONTAINING PROTEIN"/>
    <property type="match status" value="1"/>
</dbReference>
<dbReference type="Proteomes" id="UP000243207">
    <property type="component" value="Chromosome I"/>
</dbReference>
<dbReference type="InterPro" id="IPR052708">
    <property type="entry name" value="PxpC"/>
</dbReference>
<name>A0A1H1Y2H0_9GAMM</name>
<reference evidence="7" key="1">
    <citation type="submission" date="2016-10" db="EMBL/GenBank/DDBJ databases">
        <authorList>
            <person name="Varghese N."/>
            <person name="Submissions S."/>
        </authorList>
    </citation>
    <scope>NUCLEOTIDE SEQUENCE [LARGE SCALE GENOMIC DNA]</scope>
    <source>
        <strain evidence="7">NRRL B-51270</strain>
    </source>
</reference>
<dbReference type="InterPro" id="IPR029000">
    <property type="entry name" value="Cyclophilin-like_dom_sf"/>
</dbReference>
<keyword evidence="7" id="KW-1185">Reference proteome</keyword>
<protein>
    <submittedName>
        <fullName evidence="6">Biotin-dependent carboxylase uncharacterized domain-containing protein</fullName>
    </submittedName>
</protein>
<evidence type="ECO:0000313" key="6">
    <source>
        <dbReference type="EMBL" id="SDT15620.1"/>
    </source>
</evidence>
<dbReference type="SMART" id="SM00797">
    <property type="entry name" value="AHS2"/>
    <property type="match status" value="1"/>
</dbReference>
<accession>A0A1H1Y2H0</accession>
<sequence>MTLVVEQTLGLAQLQDLGRFGVRHLGVTQGGALDWIAMRWANCLLSNEPGASVLEMPFGGVTLRFETDTMVALGGADLDALLDDVPVGPWRALAVSAGQRLTLRAPRNGVRGYLAVPGGFNIKAVLGSQSTVVREGLGGPDGRGGALRRGDRLAFAGAARPIAAGTPLPQARRDRGMMAPSAIASLYLGLCGNAVSGAIAASPYSQPASLEVLLGSQYSDFAGASLFAAFNQPWRIDARADRMGVRLTGPALRYTGLALISEGIPLGAIQVPPDGKPIILLNDRQTIGGYPRLGALTPLAVARLAQSAPGEVVYLRPVSSELARLKHLEVLQQFAEARGSALGATVTASRNRPVPATRQASPHAG</sequence>
<dbReference type="NCBIfam" id="TIGR00724">
    <property type="entry name" value="urea_amlyse_rel"/>
    <property type="match status" value="1"/>
</dbReference>
<evidence type="ECO:0000256" key="2">
    <source>
        <dbReference type="ARBA" id="ARBA00022801"/>
    </source>
</evidence>